<gene>
    <name evidence="1" type="ORF">ABIA69_004809</name>
</gene>
<protein>
    <submittedName>
        <fullName evidence="1">Uncharacterized protein</fullName>
    </submittedName>
</protein>
<dbReference type="RefSeq" id="WP_354473369.1">
    <property type="nucleotide sequence ID" value="NZ_JBEPSB010000055.1"/>
</dbReference>
<sequence>MQGYPKENELLSLFECEPTFLESPADSIDFFYTEATYKFSNGNEDFVVTIAPSYSEVKIRVTNRSSKNLISYLDLKRVYHFEITADKKNSSSILMKVEDDTHTQTIEIDFKPNFKLIFKEH</sequence>
<proteinExistence type="predicted"/>
<evidence type="ECO:0000313" key="2">
    <source>
        <dbReference type="Proteomes" id="UP001549363"/>
    </source>
</evidence>
<dbReference type="Proteomes" id="UP001549363">
    <property type="component" value="Unassembled WGS sequence"/>
</dbReference>
<name>A0ABV2PRK2_9BACI</name>
<evidence type="ECO:0000313" key="1">
    <source>
        <dbReference type="EMBL" id="MET4563588.1"/>
    </source>
</evidence>
<keyword evidence="2" id="KW-1185">Reference proteome</keyword>
<accession>A0ABV2PRK2</accession>
<organism evidence="1 2">
    <name type="scientific">Lysinibacillus parviboronicapiens</name>
    <dbReference type="NCBI Taxonomy" id="436516"/>
    <lineage>
        <taxon>Bacteria</taxon>
        <taxon>Bacillati</taxon>
        <taxon>Bacillota</taxon>
        <taxon>Bacilli</taxon>
        <taxon>Bacillales</taxon>
        <taxon>Bacillaceae</taxon>
        <taxon>Lysinibacillus</taxon>
    </lineage>
</organism>
<reference evidence="1 2" key="1">
    <citation type="submission" date="2024-06" db="EMBL/GenBank/DDBJ databases">
        <title>Sorghum-associated microbial communities from plants grown in Nebraska, USA.</title>
        <authorList>
            <person name="Schachtman D."/>
        </authorList>
    </citation>
    <scope>NUCLEOTIDE SEQUENCE [LARGE SCALE GENOMIC DNA]</scope>
    <source>
        <strain evidence="1 2">736</strain>
    </source>
</reference>
<comment type="caution">
    <text evidence="1">The sequence shown here is derived from an EMBL/GenBank/DDBJ whole genome shotgun (WGS) entry which is preliminary data.</text>
</comment>
<dbReference type="EMBL" id="JBEPSB010000055">
    <property type="protein sequence ID" value="MET4563588.1"/>
    <property type="molecule type" value="Genomic_DNA"/>
</dbReference>